<dbReference type="PROSITE" id="PS50893">
    <property type="entry name" value="ABC_TRANSPORTER_2"/>
    <property type="match status" value="1"/>
</dbReference>
<keyword evidence="3" id="KW-0547">Nucleotide-binding</keyword>
<dbReference type="Proteomes" id="UP000256599">
    <property type="component" value="Unassembled WGS sequence"/>
</dbReference>
<name>A0A3D8I4J4_9HELI</name>
<dbReference type="PROSITE" id="PS00211">
    <property type="entry name" value="ABC_TRANSPORTER_1"/>
    <property type="match status" value="1"/>
</dbReference>
<dbReference type="SUPFAM" id="SSF52540">
    <property type="entry name" value="P-loop containing nucleoside triphosphate hydrolases"/>
    <property type="match status" value="1"/>
</dbReference>
<dbReference type="Gene3D" id="3.40.50.300">
    <property type="entry name" value="P-loop containing nucleotide triphosphate hydrolases"/>
    <property type="match status" value="1"/>
</dbReference>
<dbReference type="GO" id="GO:0016887">
    <property type="term" value="F:ATP hydrolysis activity"/>
    <property type="evidence" value="ECO:0007669"/>
    <property type="project" value="InterPro"/>
</dbReference>
<evidence type="ECO:0000256" key="2">
    <source>
        <dbReference type="ARBA" id="ARBA00022448"/>
    </source>
</evidence>
<comment type="caution">
    <text evidence="7">The sequence shown here is derived from an EMBL/GenBank/DDBJ whole genome shotgun (WGS) entry which is preliminary data.</text>
</comment>
<feature type="domain" description="ABC transporter" evidence="6">
    <location>
        <begin position="3"/>
        <end position="230"/>
    </location>
</feature>
<evidence type="ECO:0000313" key="7">
    <source>
        <dbReference type="EMBL" id="RDU59916.1"/>
    </source>
</evidence>
<dbReference type="PANTHER" id="PTHR42734">
    <property type="entry name" value="METAL TRANSPORT SYSTEM ATP-BINDING PROTEIN TM_0124-RELATED"/>
    <property type="match status" value="1"/>
</dbReference>
<evidence type="ECO:0000256" key="1">
    <source>
        <dbReference type="ARBA" id="ARBA00005417"/>
    </source>
</evidence>
<dbReference type="InterPro" id="IPR017871">
    <property type="entry name" value="ABC_transporter-like_CS"/>
</dbReference>
<dbReference type="OrthoDB" id="9806726at2"/>
<keyword evidence="4 7" id="KW-0067">ATP-binding</keyword>
<dbReference type="SMART" id="SM00382">
    <property type="entry name" value="AAA"/>
    <property type="match status" value="1"/>
</dbReference>
<keyword evidence="8" id="KW-1185">Reference proteome</keyword>
<dbReference type="InterPro" id="IPR003593">
    <property type="entry name" value="AAA+_ATPase"/>
</dbReference>
<reference evidence="7 8" key="1">
    <citation type="submission" date="2018-04" db="EMBL/GenBank/DDBJ databases">
        <title>Novel Campyloabacter and Helicobacter Species and Strains.</title>
        <authorList>
            <person name="Mannion A.J."/>
            <person name="Shen Z."/>
            <person name="Fox J.G."/>
        </authorList>
    </citation>
    <scope>NUCLEOTIDE SEQUENCE [LARGE SCALE GENOMIC DNA]</scope>
    <source>
        <strain evidence="7 8">MIT 98-6070</strain>
    </source>
</reference>
<proteinExistence type="inferred from homology"/>
<dbReference type="PANTHER" id="PTHR42734:SF17">
    <property type="entry name" value="METAL TRANSPORT SYSTEM ATP-BINDING PROTEIN TM_0124-RELATED"/>
    <property type="match status" value="1"/>
</dbReference>
<dbReference type="GO" id="GO:0005524">
    <property type="term" value="F:ATP binding"/>
    <property type="evidence" value="ECO:0007669"/>
    <property type="project" value="UniProtKB-KW"/>
</dbReference>
<evidence type="ECO:0000259" key="6">
    <source>
        <dbReference type="PROSITE" id="PS50893"/>
    </source>
</evidence>
<dbReference type="AlphaFoldDB" id="A0A3D8I4J4"/>
<keyword evidence="2" id="KW-0813">Transport</keyword>
<evidence type="ECO:0000256" key="5">
    <source>
        <dbReference type="SAM" id="MobiDB-lite"/>
    </source>
</evidence>
<dbReference type="RefSeq" id="WP_104699687.1">
    <property type="nucleotide sequence ID" value="NZ_FZPP01000011.1"/>
</dbReference>
<evidence type="ECO:0000313" key="8">
    <source>
        <dbReference type="Proteomes" id="UP000256599"/>
    </source>
</evidence>
<dbReference type="InterPro" id="IPR050153">
    <property type="entry name" value="Metal_Ion_Import_ABC"/>
</dbReference>
<protein>
    <submittedName>
        <fullName evidence="7">Metal ABC transporter ATP-binding protein</fullName>
    </submittedName>
</protein>
<dbReference type="InterPro" id="IPR003439">
    <property type="entry name" value="ABC_transporter-like_ATP-bd"/>
</dbReference>
<sequence length="276" mass="30237">MLLDVKNLCFAYAKTNVLENVCFSMQEGEFWAIIGPNGGGKSTFIKLLLGLLKPQSGEIHFTSSLQKSQIGYVPQNTNHNLNFPIRVEDVIALGLLKPQSLGFKIGKHKAKIHHIMEELSLTHLAKKPLYALSGGERQKVLIARAIVNDIKLLILDEPTANVDVKAQKDIYDLLIKLNSTLGIIVISHDITLTLGYASKVLYINKYAISHNVPPCEIHNTGHICEIDLLTSFGQNPAISTKDSIKDILRVSSGHSAISSPIDSPVSYPPSKPTQGK</sequence>
<accession>A0A3D8I4J4</accession>
<comment type="similarity">
    <text evidence="1">Belongs to the ABC transporter superfamily.</text>
</comment>
<feature type="compositionally biased region" description="Pro residues" evidence="5">
    <location>
        <begin position="266"/>
        <end position="276"/>
    </location>
</feature>
<dbReference type="InterPro" id="IPR027417">
    <property type="entry name" value="P-loop_NTPase"/>
</dbReference>
<dbReference type="CDD" id="cd03235">
    <property type="entry name" value="ABC_Metallic_Cations"/>
    <property type="match status" value="1"/>
</dbReference>
<feature type="region of interest" description="Disordered" evidence="5">
    <location>
        <begin position="254"/>
        <end position="276"/>
    </location>
</feature>
<organism evidence="7 8">
    <name type="scientific">Helicobacter marmotae</name>
    <dbReference type="NCBI Taxonomy" id="152490"/>
    <lineage>
        <taxon>Bacteria</taxon>
        <taxon>Pseudomonadati</taxon>
        <taxon>Campylobacterota</taxon>
        <taxon>Epsilonproteobacteria</taxon>
        <taxon>Campylobacterales</taxon>
        <taxon>Helicobacteraceae</taxon>
        <taxon>Helicobacter</taxon>
    </lineage>
</organism>
<gene>
    <name evidence="7" type="ORF">CQA63_04865</name>
</gene>
<evidence type="ECO:0000256" key="3">
    <source>
        <dbReference type="ARBA" id="ARBA00022741"/>
    </source>
</evidence>
<dbReference type="EMBL" id="NXLR01000007">
    <property type="protein sequence ID" value="RDU59916.1"/>
    <property type="molecule type" value="Genomic_DNA"/>
</dbReference>
<dbReference type="Pfam" id="PF00005">
    <property type="entry name" value="ABC_tran"/>
    <property type="match status" value="1"/>
</dbReference>
<evidence type="ECO:0000256" key="4">
    <source>
        <dbReference type="ARBA" id="ARBA00022840"/>
    </source>
</evidence>